<evidence type="ECO:0000256" key="4">
    <source>
        <dbReference type="NCBIfam" id="TIGR00517"/>
    </source>
</evidence>
<feature type="domain" description="Carrier" evidence="6">
    <location>
        <begin position="1"/>
        <end position="74"/>
    </location>
</feature>
<keyword evidence="1 3" id="KW-0596">Phosphopantetheine</keyword>
<dbReference type="PANTHER" id="PTHR20863:SF76">
    <property type="entry name" value="CARRIER DOMAIN-CONTAINING PROTEIN"/>
    <property type="match status" value="1"/>
</dbReference>
<organism evidence="7 8">
    <name type="scientific">Myxococcus xanthus (strain DK1622)</name>
    <dbReference type="NCBI Taxonomy" id="246197"/>
    <lineage>
        <taxon>Bacteria</taxon>
        <taxon>Pseudomonadati</taxon>
        <taxon>Myxococcota</taxon>
        <taxon>Myxococcia</taxon>
        <taxon>Myxococcales</taxon>
        <taxon>Cystobacterineae</taxon>
        <taxon>Myxococcaceae</taxon>
        <taxon>Myxococcus</taxon>
    </lineage>
</organism>
<comment type="caution">
    <text evidence="3">Lacks conserved residue(s) required for the propagation of feature annotation.</text>
</comment>
<name>Q1D5J9_MYXXD</name>
<dbReference type="GO" id="GO:0005737">
    <property type="term" value="C:cytoplasm"/>
    <property type="evidence" value="ECO:0007669"/>
    <property type="project" value="UniProtKB-SubCell"/>
</dbReference>
<dbReference type="PANTHER" id="PTHR20863">
    <property type="entry name" value="ACYL CARRIER PROTEIN"/>
    <property type="match status" value="1"/>
</dbReference>
<dbReference type="HAMAP" id="MF_01217">
    <property type="entry name" value="Acyl_carrier"/>
    <property type="match status" value="1"/>
</dbReference>
<accession>Q1D5J9</accession>
<dbReference type="NCBIfam" id="NF002150">
    <property type="entry name" value="PRK00982.1-4"/>
    <property type="match status" value="1"/>
</dbReference>
<keyword evidence="3" id="KW-0443">Lipid metabolism</keyword>
<evidence type="ECO:0000256" key="3">
    <source>
        <dbReference type="HAMAP-Rule" id="MF_01217"/>
    </source>
</evidence>
<comment type="similarity">
    <text evidence="3">Belongs to the acyl carrier protein (ACP) family.</text>
</comment>
<comment type="pathway">
    <text evidence="3 5">Lipid metabolism; fatty acid biosynthesis.</text>
</comment>
<dbReference type="STRING" id="246197.MXAN_3894"/>
<dbReference type="InterPro" id="IPR009081">
    <property type="entry name" value="PP-bd_ACP"/>
</dbReference>
<dbReference type="Pfam" id="PF00550">
    <property type="entry name" value="PP-binding"/>
    <property type="match status" value="1"/>
</dbReference>
<keyword evidence="2 3" id="KW-0597">Phosphoprotein</keyword>
<dbReference type="UniPathway" id="UPA00094"/>
<dbReference type="PROSITE" id="PS50075">
    <property type="entry name" value="CARRIER"/>
    <property type="match status" value="1"/>
</dbReference>
<dbReference type="EnsemblBacteria" id="ABF88042">
    <property type="protein sequence ID" value="ABF88042"/>
    <property type="gene ID" value="MXAN_3894"/>
</dbReference>
<dbReference type="InterPro" id="IPR003231">
    <property type="entry name" value="ACP"/>
</dbReference>
<dbReference type="NCBIfam" id="NF002148">
    <property type="entry name" value="PRK00982.1-2"/>
    <property type="match status" value="1"/>
</dbReference>
<evidence type="ECO:0000259" key="6">
    <source>
        <dbReference type="PROSITE" id="PS50075"/>
    </source>
</evidence>
<evidence type="ECO:0000256" key="2">
    <source>
        <dbReference type="ARBA" id="ARBA00022553"/>
    </source>
</evidence>
<comment type="PTM">
    <text evidence="3">4'-phosphopantetheine is transferred from CoA to a specific serine of apo-ACP by AcpS. This modification is essential for activity because fatty acids are bound in thioester linkage to the sulfhydryl of the prosthetic group.</text>
</comment>
<reference evidence="7 8" key="1">
    <citation type="journal article" date="2006" name="Proc. Natl. Acad. Sci. U.S.A.">
        <title>Evolution of sensory complexity recorded in a myxobacterial genome.</title>
        <authorList>
            <person name="Goldman B.S."/>
            <person name="Nierman W.C."/>
            <person name="Kaiser D."/>
            <person name="Slater S.C."/>
            <person name="Durkin A.S."/>
            <person name="Eisen J.A."/>
            <person name="Ronning C.M."/>
            <person name="Barbazuk W.B."/>
            <person name="Blanchard M."/>
            <person name="Field C."/>
            <person name="Halling C."/>
            <person name="Hinkle G."/>
            <person name="Iartchuk O."/>
            <person name="Kim H.S."/>
            <person name="Mackenzie C."/>
            <person name="Madupu R."/>
            <person name="Miller N."/>
            <person name="Shvartsbeyn A."/>
            <person name="Sullivan S.A."/>
            <person name="Vaudin M."/>
            <person name="Wiegand R."/>
            <person name="Kaplan H.B."/>
        </authorList>
    </citation>
    <scope>NUCLEOTIDE SEQUENCE [LARGE SCALE GENOMIC DNA]</scope>
    <source>
        <strain evidence="8">DK1622</strain>
    </source>
</reference>
<comment type="subcellular location">
    <subcellularLocation>
        <location evidence="3">Cytoplasm</location>
    </subcellularLocation>
</comment>
<dbReference type="SUPFAM" id="SSF47336">
    <property type="entry name" value="ACP-like"/>
    <property type="match status" value="1"/>
</dbReference>
<comment type="function">
    <text evidence="3 5">Carrier of the growing fatty acid chain in fatty acid biosynthesis.</text>
</comment>
<dbReference type="HOGENOM" id="CLU_108696_5_3_7"/>
<evidence type="ECO:0000256" key="1">
    <source>
        <dbReference type="ARBA" id="ARBA00022450"/>
    </source>
</evidence>
<dbReference type="AlphaFoldDB" id="Q1D5J9"/>
<keyword evidence="3" id="KW-0276">Fatty acid metabolism</keyword>
<gene>
    <name evidence="3 7" type="primary">acpP</name>
    <name evidence="7" type="ordered locus">MXAN_3894</name>
</gene>
<proteinExistence type="inferred from homology"/>
<dbReference type="KEGG" id="mxa:MXAN_3894"/>
<dbReference type="Gene3D" id="1.10.1200.10">
    <property type="entry name" value="ACP-like"/>
    <property type="match status" value="1"/>
</dbReference>
<comment type="PTM">
    <text evidence="5">4'-phosphopantetheine is transferred from CoA to a specific serine of apo-ACP by acpS.</text>
</comment>
<keyword evidence="3" id="KW-0444">Lipid biosynthesis</keyword>
<dbReference type="NCBIfam" id="TIGR00517">
    <property type="entry name" value="acyl_carrier"/>
    <property type="match status" value="1"/>
</dbReference>
<dbReference type="eggNOG" id="COG0236">
    <property type="taxonomic scope" value="Bacteria"/>
</dbReference>
<dbReference type="InterPro" id="IPR036736">
    <property type="entry name" value="ACP-like_sf"/>
</dbReference>
<dbReference type="EMBL" id="CP000113">
    <property type="protein sequence ID" value="ABF88042.1"/>
    <property type="molecule type" value="Genomic_DNA"/>
</dbReference>
<keyword evidence="3" id="KW-0963">Cytoplasm</keyword>
<keyword evidence="3" id="KW-0275">Fatty acid biosynthesis</keyword>
<dbReference type="GO" id="GO:0000035">
    <property type="term" value="F:acyl binding"/>
    <property type="evidence" value="ECO:0007669"/>
    <property type="project" value="TreeGrafter"/>
</dbReference>
<keyword evidence="8" id="KW-1185">Reference proteome</keyword>
<evidence type="ECO:0000256" key="5">
    <source>
        <dbReference type="RuleBase" id="RU003545"/>
    </source>
</evidence>
<evidence type="ECO:0000313" key="8">
    <source>
        <dbReference type="Proteomes" id="UP000002402"/>
    </source>
</evidence>
<protein>
    <recommendedName>
        <fullName evidence="3 4">Acyl carrier protein</fullName>
        <shortName evidence="3">ACP</shortName>
    </recommendedName>
</protein>
<dbReference type="GO" id="GO:0000036">
    <property type="term" value="F:acyl carrier activity"/>
    <property type="evidence" value="ECO:0007669"/>
    <property type="project" value="UniProtKB-UniRule"/>
</dbReference>
<sequence length="76" mass="8616">MCDIVKLIVKDHSGADFESITPEARLIEDLGMDYLDHIEFVMDLEDTFVIEIPDEEAEKIITVGDACDYVIKNLPD</sequence>
<evidence type="ECO:0000313" key="7">
    <source>
        <dbReference type="EMBL" id="ABF88042.1"/>
    </source>
</evidence>
<dbReference type="Proteomes" id="UP000002402">
    <property type="component" value="Chromosome"/>
</dbReference>